<dbReference type="Pfam" id="PF00903">
    <property type="entry name" value="Glyoxalase"/>
    <property type="match status" value="1"/>
</dbReference>
<dbReference type="AlphaFoldDB" id="A0A316MDB7"/>
<reference evidence="2 3" key="1">
    <citation type="submission" date="2018-03" db="EMBL/GenBank/DDBJ databases">
        <title>The uncultured portion of the human microbiome is neutrally assembled.</title>
        <authorList>
            <person name="Jeraldo P."/>
            <person name="Boardman L."/>
            <person name="White B.A."/>
            <person name="Nelson H."/>
            <person name="Goldenfeld N."/>
            <person name="Chia N."/>
        </authorList>
    </citation>
    <scope>NUCLEOTIDE SEQUENCE [LARGE SCALE GENOMIC DNA]</scope>
    <source>
        <strain evidence="2">CIM:MAG 903</strain>
    </source>
</reference>
<dbReference type="InterPro" id="IPR037523">
    <property type="entry name" value="VOC_core"/>
</dbReference>
<accession>A0A316MDB7</accession>
<comment type="caution">
    <text evidence="2">The sequence shown here is derived from an EMBL/GenBank/DDBJ whole genome shotgun (WGS) entry which is preliminary data.</text>
</comment>
<organism evidence="2 3">
    <name type="scientific">Clostridium cadaveris</name>
    <dbReference type="NCBI Taxonomy" id="1529"/>
    <lineage>
        <taxon>Bacteria</taxon>
        <taxon>Bacillati</taxon>
        <taxon>Bacillota</taxon>
        <taxon>Clostridia</taxon>
        <taxon>Eubacteriales</taxon>
        <taxon>Clostridiaceae</taxon>
        <taxon>Clostridium</taxon>
    </lineage>
</organism>
<evidence type="ECO:0000259" key="1">
    <source>
        <dbReference type="PROSITE" id="PS51819"/>
    </source>
</evidence>
<dbReference type="InterPro" id="IPR004360">
    <property type="entry name" value="Glyas_Fos-R_dOase_dom"/>
</dbReference>
<protein>
    <submittedName>
        <fullName evidence="2">Glyoxalase</fullName>
    </submittedName>
</protein>
<dbReference type="SUPFAM" id="SSF54593">
    <property type="entry name" value="Glyoxalase/Bleomycin resistance protein/Dihydroxybiphenyl dioxygenase"/>
    <property type="match status" value="1"/>
</dbReference>
<dbReference type="PANTHER" id="PTHR36437:SF2">
    <property type="entry name" value="GLYOXALASE_BLEOMYCIN RESISTANCE PROTEIN_DIOXYGENASE"/>
    <property type="match status" value="1"/>
</dbReference>
<dbReference type="PROSITE" id="PS51819">
    <property type="entry name" value="VOC"/>
    <property type="match status" value="1"/>
</dbReference>
<evidence type="ECO:0000313" key="2">
    <source>
        <dbReference type="EMBL" id="PWL55798.1"/>
    </source>
</evidence>
<sequence>MIKKIGKITIYVNSQEEAKKFWTEKINFEVKNEYPMGPTMKWIEVGPSDDITTFVLYEKEAMAKQNPSANTGHPSIILSTDNLEKVYEEMKNNGVEVSQIMRMPYGSMFTFKDQDNNPYLLRED</sequence>
<name>A0A316MDB7_9CLOT</name>
<dbReference type="PANTHER" id="PTHR36437">
    <property type="entry name" value="GLYOXALASE/BLEOMYCIN RESISTANCE PROTEIN/DIOXYGENASE"/>
    <property type="match status" value="1"/>
</dbReference>
<evidence type="ECO:0000313" key="3">
    <source>
        <dbReference type="Proteomes" id="UP000246114"/>
    </source>
</evidence>
<dbReference type="EMBL" id="QAMZ01000003">
    <property type="protein sequence ID" value="PWL55798.1"/>
    <property type="molecule type" value="Genomic_DNA"/>
</dbReference>
<dbReference type="InterPro" id="IPR029068">
    <property type="entry name" value="Glyas_Bleomycin-R_OHBP_Dase"/>
</dbReference>
<dbReference type="Proteomes" id="UP000246114">
    <property type="component" value="Unassembled WGS sequence"/>
</dbReference>
<proteinExistence type="predicted"/>
<gene>
    <name evidence="2" type="ORF">DBY38_00460</name>
</gene>
<dbReference type="Gene3D" id="3.10.180.10">
    <property type="entry name" value="2,3-Dihydroxybiphenyl 1,2-Dioxygenase, domain 1"/>
    <property type="match status" value="1"/>
</dbReference>
<feature type="domain" description="VOC" evidence="1">
    <location>
        <begin position="4"/>
        <end position="124"/>
    </location>
</feature>